<feature type="compositionally biased region" description="Low complexity" evidence="1">
    <location>
        <begin position="60"/>
        <end position="73"/>
    </location>
</feature>
<evidence type="ECO:0000313" key="3">
    <source>
        <dbReference type="Proteomes" id="UP001230051"/>
    </source>
</evidence>
<reference evidence="2" key="1">
    <citation type="submission" date="2022-02" db="EMBL/GenBank/DDBJ databases">
        <title>Atlantic sturgeon de novo genome assembly.</title>
        <authorList>
            <person name="Stock M."/>
            <person name="Klopp C."/>
            <person name="Guiguen Y."/>
            <person name="Cabau C."/>
            <person name="Parinello H."/>
            <person name="Santidrian Yebra-Pimentel E."/>
            <person name="Kuhl H."/>
            <person name="Dirks R.P."/>
            <person name="Guessner J."/>
            <person name="Wuertz S."/>
            <person name="Du K."/>
            <person name="Schartl M."/>
        </authorList>
    </citation>
    <scope>NUCLEOTIDE SEQUENCE</scope>
    <source>
        <strain evidence="2">STURGEONOMICS-FGT-2020</strain>
        <tissue evidence="2">Whole blood</tissue>
    </source>
</reference>
<evidence type="ECO:0000313" key="2">
    <source>
        <dbReference type="EMBL" id="KAK1133251.1"/>
    </source>
</evidence>
<feature type="region of interest" description="Disordered" evidence="1">
    <location>
        <begin position="47"/>
        <end position="85"/>
    </location>
</feature>
<dbReference type="Proteomes" id="UP001230051">
    <property type="component" value="Unassembled WGS sequence"/>
</dbReference>
<name>A0AAD8CE77_ACIOX</name>
<sequence>MEGYVLVDSKPREQQLSPCYVQNVSSYKNNVDTTVQTVETVETVQTVPVHKETSNEKRISWSSQVSSSRASTPPRSPAVVSATHS</sequence>
<organism evidence="2 3">
    <name type="scientific">Acipenser oxyrinchus oxyrinchus</name>
    <dbReference type="NCBI Taxonomy" id="40147"/>
    <lineage>
        <taxon>Eukaryota</taxon>
        <taxon>Metazoa</taxon>
        <taxon>Chordata</taxon>
        <taxon>Craniata</taxon>
        <taxon>Vertebrata</taxon>
        <taxon>Euteleostomi</taxon>
        <taxon>Actinopterygii</taxon>
        <taxon>Chondrostei</taxon>
        <taxon>Acipenseriformes</taxon>
        <taxon>Acipenseridae</taxon>
        <taxon>Acipenser</taxon>
    </lineage>
</organism>
<gene>
    <name evidence="2" type="ORF">AOXY_G38336</name>
</gene>
<dbReference type="EMBL" id="JAGXEW010000976">
    <property type="protein sequence ID" value="KAK1133251.1"/>
    <property type="molecule type" value="Genomic_DNA"/>
</dbReference>
<keyword evidence="3" id="KW-1185">Reference proteome</keyword>
<protein>
    <submittedName>
        <fullName evidence="2">Uncharacterized protein</fullName>
    </submittedName>
</protein>
<accession>A0AAD8CE77</accession>
<evidence type="ECO:0000256" key="1">
    <source>
        <dbReference type="SAM" id="MobiDB-lite"/>
    </source>
</evidence>
<feature type="compositionally biased region" description="Basic and acidic residues" evidence="1">
    <location>
        <begin position="49"/>
        <end position="59"/>
    </location>
</feature>
<dbReference type="AlphaFoldDB" id="A0AAD8CE77"/>
<proteinExistence type="predicted"/>
<comment type="caution">
    <text evidence="2">The sequence shown here is derived from an EMBL/GenBank/DDBJ whole genome shotgun (WGS) entry which is preliminary data.</text>
</comment>